<evidence type="ECO:0000313" key="7">
    <source>
        <dbReference type="EMBL" id="KJH70059.1"/>
    </source>
</evidence>
<keyword evidence="2 5" id="KW-0812">Transmembrane</keyword>
<accession>A0A0D8ZNK1</accession>
<keyword evidence="3 5" id="KW-1133">Transmembrane helix</keyword>
<evidence type="ECO:0000256" key="5">
    <source>
        <dbReference type="SAM" id="Phobius"/>
    </source>
</evidence>
<dbReference type="Pfam" id="PF04116">
    <property type="entry name" value="FA_hydroxylase"/>
    <property type="match status" value="1"/>
</dbReference>
<feature type="transmembrane region" description="Helical" evidence="5">
    <location>
        <begin position="46"/>
        <end position="67"/>
    </location>
</feature>
<name>A0A0D8ZNK1_9CYAN</name>
<evidence type="ECO:0000256" key="3">
    <source>
        <dbReference type="ARBA" id="ARBA00022989"/>
    </source>
</evidence>
<dbReference type="Proteomes" id="UP000032452">
    <property type="component" value="Unassembled WGS sequence"/>
</dbReference>
<proteinExistence type="predicted"/>
<dbReference type="GO" id="GO:0008610">
    <property type="term" value="P:lipid biosynthetic process"/>
    <property type="evidence" value="ECO:0007669"/>
    <property type="project" value="InterPro"/>
</dbReference>
<dbReference type="STRING" id="1618023.UH38_20105"/>
<keyword evidence="8" id="KW-1185">Reference proteome</keyword>
<dbReference type="InterPro" id="IPR050307">
    <property type="entry name" value="Sterol_Desaturase_Related"/>
</dbReference>
<comment type="subcellular location">
    <subcellularLocation>
        <location evidence="1">Membrane</location>
    </subcellularLocation>
</comment>
<evidence type="ECO:0000256" key="4">
    <source>
        <dbReference type="ARBA" id="ARBA00023136"/>
    </source>
</evidence>
<evidence type="ECO:0000256" key="2">
    <source>
        <dbReference type="ARBA" id="ARBA00022692"/>
    </source>
</evidence>
<protein>
    <recommendedName>
        <fullName evidence="6">Fatty acid hydroxylase domain-containing protein</fullName>
    </recommendedName>
</protein>
<comment type="caution">
    <text evidence="7">The sequence shown here is derived from an EMBL/GenBank/DDBJ whole genome shotgun (WGS) entry which is preliminary data.</text>
</comment>
<dbReference type="GO" id="GO:0005506">
    <property type="term" value="F:iron ion binding"/>
    <property type="evidence" value="ECO:0007669"/>
    <property type="project" value="InterPro"/>
</dbReference>
<evidence type="ECO:0000313" key="8">
    <source>
        <dbReference type="Proteomes" id="UP000032452"/>
    </source>
</evidence>
<sequence>MQVIIGIIVIAIAFTWLERKSPVRRQKLFRPGWFTDVCHWAFNQTIVNVGVIIGAIPLYILLGWTINPSFQSAIARQPGYLQFVEAVIVAEVSFYLVHRLFHKIPRLWKFHAIHHSSEHLDALASVRFHPVDMVAARLAIGTPLYILGFTAETFGFYTTFNLVQSIFVHANIRCRLPGLRWLISDPQLHRWHHSLDIDNKNFGHPLIDLLCGTLYNPPPGEFPRAVGVVQKVPVNYLRQLIYPLR</sequence>
<feature type="transmembrane region" description="Helical" evidence="5">
    <location>
        <begin position="79"/>
        <end position="97"/>
    </location>
</feature>
<organism evidence="7 8">
    <name type="scientific">Aliterella atlantica CENA595</name>
    <dbReference type="NCBI Taxonomy" id="1618023"/>
    <lineage>
        <taxon>Bacteria</taxon>
        <taxon>Bacillati</taxon>
        <taxon>Cyanobacteriota</taxon>
        <taxon>Cyanophyceae</taxon>
        <taxon>Chroococcidiopsidales</taxon>
        <taxon>Aliterellaceae</taxon>
        <taxon>Aliterella</taxon>
    </lineage>
</organism>
<gene>
    <name evidence="7" type="ORF">UH38_20105</name>
</gene>
<dbReference type="AlphaFoldDB" id="A0A0D8ZNK1"/>
<dbReference type="GO" id="GO:0016020">
    <property type="term" value="C:membrane"/>
    <property type="evidence" value="ECO:0007669"/>
    <property type="project" value="UniProtKB-SubCell"/>
</dbReference>
<dbReference type="InterPro" id="IPR006694">
    <property type="entry name" value="Fatty_acid_hydroxylase"/>
</dbReference>
<keyword evidence="4 5" id="KW-0472">Membrane</keyword>
<evidence type="ECO:0000256" key="1">
    <source>
        <dbReference type="ARBA" id="ARBA00004370"/>
    </source>
</evidence>
<dbReference type="EMBL" id="JYON01000028">
    <property type="protein sequence ID" value="KJH70059.1"/>
    <property type="molecule type" value="Genomic_DNA"/>
</dbReference>
<dbReference type="GO" id="GO:0016491">
    <property type="term" value="F:oxidoreductase activity"/>
    <property type="evidence" value="ECO:0007669"/>
    <property type="project" value="InterPro"/>
</dbReference>
<dbReference type="PANTHER" id="PTHR11863">
    <property type="entry name" value="STEROL DESATURASE"/>
    <property type="match status" value="1"/>
</dbReference>
<reference evidence="7 8" key="1">
    <citation type="submission" date="2015-02" db="EMBL/GenBank/DDBJ databases">
        <title>Draft genome of a novel marine cyanobacterium (Chroococcales) isolated from South Atlantic Ocean.</title>
        <authorList>
            <person name="Rigonato J."/>
            <person name="Alvarenga D.O."/>
            <person name="Branco L.H."/>
            <person name="Varani A.M."/>
            <person name="Brandini F.P."/>
            <person name="Fiore M.F."/>
        </authorList>
    </citation>
    <scope>NUCLEOTIDE SEQUENCE [LARGE SCALE GENOMIC DNA]</scope>
    <source>
        <strain evidence="7 8">CENA595</strain>
    </source>
</reference>
<evidence type="ECO:0000259" key="6">
    <source>
        <dbReference type="Pfam" id="PF04116"/>
    </source>
</evidence>
<dbReference type="OrthoDB" id="9770329at2"/>
<feature type="domain" description="Fatty acid hydroxylase" evidence="6">
    <location>
        <begin position="84"/>
        <end position="213"/>
    </location>
</feature>
<dbReference type="RefSeq" id="WP_045056485.1">
    <property type="nucleotide sequence ID" value="NZ_CAWMDP010000024.1"/>
</dbReference>